<keyword evidence="4" id="KW-1185">Reference proteome</keyword>
<feature type="domain" description="T6SS Phospholipase effector Tle1-like catalytic" evidence="2">
    <location>
        <begin position="48"/>
        <end position="232"/>
    </location>
</feature>
<gene>
    <name evidence="3" type="ORF">WKW80_12260</name>
</gene>
<evidence type="ECO:0000313" key="3">
    <source>
        <dbReference type="EMBL" id="MEJ8822794.1"/>
    </source>
</evidence>
<evidence type="ECO:0000256" key="1">
    <source>
        <dbReference type="SAM" id="MobiDB-lite"/>
    </source>
</evidence>
<protein>
    <submittedName>
        <fullName evidence="3">DUF2235 domain-containing protein</fullName>
    </submittedName>
</protein>
<evidence type="ECO:0000313" key="4">
    <source>
        <dbReference type="Proteomes" id="UP001363010"/>
    </source>
</evidence>
<feature type="domain" description="T6SS Phospholipase effector Tle1-like catalytic" evidence="2">
    <location>
        <begin position="250"/>
        <end position="366"/>
    </location>
</feature>
<reference evidence="3 4" key="1">
    <citation type="submission" date="2024-03" db="EMBL/GenBank/DDBJ databases">
        <title>Novel species of the genus Variovorax.</title>
        <authorList>
            <person name="Liu Q."/>
            <person name="Xin Y.-H."/>
        </authorList>
    </citation>
    <scope>NUCLEOTIDE SEQUENCE [LARGE SCALE GENOMIC DNA]</scope>
    <source>
        <strain evidence="3 4">KACC 18501</strain>
    </source>
</reference>
<dbReference type="PANTHER" id="PTHR33840">
    <property type="match status" value="1"/>
</dbReference>
<sequence>MPVEPMPSAVSGQRPLTLQEEMRRGAAMTCIDYKQRENLCASMIYVGIFFDGTNNNRDRDKVEVMKKTNDPNQCYHSNIAVLFETHKDHPKNGYHRYYVPGVGTPFKDIGELKESQDGKAKASGGDARINWALIQLINSMHREIHGKRLIEEDEVGRLATSAPLHVMGPGANVEGKREFFRGEDGNGGKLAELERALKARPPKKLLQVNLSVFGFSRGAAQARAFCHFLHEALLKVENVGGKKDYTLAGVALRVQFLGLFDTVASVGLADSSPFWHGLGGWANGTMDIAPNVERTLHLVAGHEIRQNFPLSCGRTGSRYPSNIAERVYPGAHSNVGGGYAPGDQGKSMGQRSRLLSQIPLNDMYREAFIAGVPLLSEVELRANDEGSAIANDLKVDPETAELFDIYRRWKPVEAGLGIEETLNGHMRNYWFWRLRYQDKLDLESAKRSSDQDRIDLDESNVDFRSDAMQAHALDESHRRFTREGGGQNQRPQPLSEAQREFLKLEQEFKLARGEVHPKVHRFFDELVHDSHASFYMIGPITQADRDEKIAQIQRKDEQIKAAREARATAMHRGNTPPPWPPREETLSDLEQRILAYQKTHPGEFPLLTDEDRDALLALEDFTTRGAVRLVTRGTRRELGGHVRFRRVFDKS</sequence>
<evidence type="ECO:0000259" key="2">
    <source>
        <dbReference type="Pfam" id="PF09994"/>
    </source>
</evidence>
<organism evidence="3 4">
    <name type="scientific">Variovorax humicola</name>
    <dbReference type="NCBI Taxonomy" id="1769758"/>
    <lineage>
        <taxon>Bacteria</taxon>
        <taxon>Pseudomonadati</taxon>
        <taxon>Pseudomonadota</taxon>
        <taxon>Betaproteobacteria</taxon>
        <taxon>Burkholderiales</taxon>
        <taxon>Comamonadaceae</taxon>
        <taxon>Variovorax</taxon>
    </lineage>
</organism>
<proteinExistence type="predicted"/>
<dbReference type="Pfam" id="PF09994">
    <property type="entry name" value="T6SS_Tle1-like_cat"/>
    <property type="match status" value="2"/>
</dbReference>
<comment type="caution">
    <text evidence="3">The sequence shown here is derived from an EMBL/GenBank/DDBJ whole genome shotgun (WGS) entry which is preliminary data.</text>
</comment>
<accession>A0ABU8VY90</accession>
<feature type="region of interest" description="Disordered" evidence="1">
    <location>
        <begin position="474"/>
        <end position="495"/>
    </location>
</feature>
<dbReference type="InterPro" id="IPR018712">
    <property type="entry name" value="Tle1-like_cat"/>
</dbReference>
<dbReference type="PANTHER" id="PTHR33840:SF1">
    <property type="entry name" value="TLE1 PHOSPHOLIPASE DOMAIN-CONTAINING PROTEIN"/>
    <property type="match status" value="1"/>
</dbReference>
<dbReference type="RefSeq" id="WP_340363843.1">
    <property type="nucleotide sequence ID" value="NZ_JBBKZV010000006.1"/>
</dbReference>
<dbReference type="Proteomes" id="UP001363010">
    <property type="component" value="Unassembled WGS sequence"/>
</dbReference>
<name>A0ABU8VY90_9BURK</name>
<dbReference type="EMBL" id="JBBKZV010000006">
    <property type="protein sequence ID" value="MEJ8822794.1"/>
    <property type="molecule type" value="Genomic_DNA"/>
</dbReference>